<dbReference type="InterPro" id="IPR009081">
    <property type="entry name" value="PP-bd_ACP"/>
</dbReference>
<evidence type="ECO:0000313" key="3">
    <source>
        <dbReference type="Proteomes" id="UP000697802"/>
    </source>
</evidence>
<dbReference type="SUPFAM" id="SSF47336">
    <property type="entry name" value="ACP-like"/>
    <property type="match status" value="1"/>
</dbReference>
<dbReference type="Gene3D" id="1.10.1200.10">
    <property type="entry name" value="ACP-like"/>
    <property type="match status" value="1"/>
</dbReference>
<reference evidence="2 3" key="1">
    <citation type="submission" date="2018-02" db="EMBL/GenBank/DDBJ databases">
        <authorList>
            <person name="Machado R.A."/>
        </authorList>
    </citation>
    <scope>NUCLEOTIDE SEQUENCE [LARGE SCALE GENOMIC DNA]</scope>
    <source>
        <strain evidence="2 3">T327</strain>
    </source>
</reference>
<keyword evidence="3" id="KW-1185">Reference proteome</keyword>
<name>A0ABX0GH45_9GAMM</name>
<feature type="domain" description="Carrier" evidence="1">
    <location>
        <begin position="13"/>
        <end position="83"/>
    </location>
</feature>
<protein>
    <recommendedName>
        <fullName evidence="1">Carrier domain-containing protein</fullName>
    </recommendedName>
</protein>
<evidence type="ECO:0000259" key="1">
    <source>
        <dbReference type="PROSITE" id="PS50075"/>
    </source>
</evidence>
<dbReference type="Proteomes" id="UP000697802">
    <property type="component" value="Unassembled WGS sequence"/>
</dbReference>
<dbReference type="RefSeq" id="WP_133816061.1">
    <property type="nucleotide sequence ID" value="NZ_CAWPIF010000018.1"/>
</dbReference>
<proteinExistence type="predicted"/>
<dbReference type="EMBL" id="PUJU01000018">
    <property type="protein sequence ID" value="NHB88126.1"/>
    <property type="molecule type" value="Genomic_DNA"/>
</dbReference>
<accession>A0ABX0GH45</accession>
<evidence type="ECO:0000313" key="2">
    <source>
        <dbReference type="EMBL" id="NHB88126.1"/>
    </source>
</evidence>
<sequence>MLVDELSESNIRDDKVKALKDYITWLQDILEVSVTKDDNFLDLGGHSMIAVSLNERINKQYGFSISMERLYNVSLMEAFSQAK</sequence>
<gene>
    <name evidence="2" type="ORF">C5471_10550</name>
</gene>
<dbReference type="PROSITE" id="PS50075">
    <property type="entry name" value="CARRIER"/>
    <property type="match status" value="1"/>
</dbReference>
<dbReference type="Pfam" id="PF00550">
    <property type="entry name" value="PP-binding"/>
    <property type="match status" value="1"/>
</dbReference>
<dbReference type="InterPro" id="IPR036736">
    <property type="entry name" value="ACP-like_sf"/>
</dbReference>
<organism evidence="2 3">
    <name type="scientific">Photorhabdus tasmaniensis</name>
    <dbReference type="NCBI Taxonomy" id="1004159"/>
    <lineage>
        <taxon>Bacteria</taxon>
        <taxon>Pseudomonadati</taxon>
        <taxon>Pseudomonadota</taxon>
        <taxon>Gammaproteobacteria</taxon>
        <taxon>Enterobacterales</taxon>
        <taxon>Morganellaceae</taxon>
        <taxon>Photorhabdus</taxon>
    </lineage>
</organism>
<comment type="caution">
    <text evidence="2">The sequence shown here is derived from an EMBL/GenBank/DDBJ whole genome shotgun (WGS) entry which is preliminary data.</text>
</comment>